<evidence type="ECO:0000313" key="2">
    <source>
        <dbReference type="Proteomes" id="UP000092583"/>
    </source>
</evidence>
<gene>
    <name evidence="1" type="ORF">L486_02354</name>
</gene>
<evidence type="ECO:0000313" key="1">
    <source>
        <dbReference type="EMBL" id="OCF59682.1"/>
    </source>
</evidence>
<proteinExistence type="predicted"/>
<name>A0A1B9IVX7_9TREE</name>
<reference evidence="1 2" key="1">
    <citation type="submission" date="2013-07" db="EMBL/GenBank/DDBJ databases">
        <title>The Genome Sequence of Kwoniella mangroviensis CBS10435.</title>
        <authorList>
            <consortium name="The Broad Institute Genome Sequencing Platform"/>
            <person name="Cuomo C."/>
            <person name="Litvintseva A."/>
            <person name="Chen Y."/>
            <person name="Heitman J."/>
            <person name="Sun S."/>
            <person name="Springer D."/>
            <person name="Dromer F."/>
            <person name="Young S.K."/>
            <person name="Zeng Q."/>
            <person name="Gargeya S."/>
            <person name="Fitzgerald M."/>
            <person name="Abouelleil A."/>
            <person name="Alvarado L."/>
            <person name="Berlin A.M."/>
            <person name="Chapman S.B."/>
            <person name="Dewar J."/>
            <person name="Goldberg J."/>
            <person name="Griggs A."/>
            <person name="Gujja S."/>
            <person name="Hansen M."/>
            <person name="Howarth C."/>
            <person name="Imamovic A."/>
            <person name="Larimer J."/>
            <person name="McCowan C."/>
            <person name="Murphy C."/>
            <person name="Pearson M."/>
            <person name="Priest M."/>
            <person name="Roberts A."/>
            <person name="Saif S."/>
            <person name="Shea T."/>
            <person name="Sykes S."/>
            <person name="Wortman J."/>
            <person name="Nusbaum C."/>
            <person name="Birren B."/>
        </authorList>
    </citation>
    <scope>NUCLEOTIDE SEQUENCE [LARGE SCALE GENOMIC DNA]</scope>
    <source>
        <strain evidence="1 2">CBS 10435</strain>
    </source>
</reference>
<reference evidence="2" key="2">
    <citation type="submission" date="2013-12" db="EMBL/GenBank/DDBJ databases">
        <title>Evolution of pathogenesis and genome organization in the Tremellales.</title>
        <authorList>
            <person name="Cuomo C."/>
            <person name="Litvintseva A."/>
            <person name="Heitman J."/>
            <person name="Chen Y."/>
            <person name="Sun S."/>
            <person name="Springer D."/>
            <person name="Dromer F."/>
            <person name="Young S."/>
            <person name="Zeng Q."/>
            <person name="Chapman S."/>
            <person name="Gujja S."/>
            <person name="Saif S."/>
            <person name="Birren B."/>
        </authorList>
    </citation>
    <scope>NUCLEOTIDE SEQUENCE [LARGE SCALE GENOMIC DNA]</scope>
    <source>
        <strain evidence="2">CBS 10435</strain>
    </source>
</reference>
<keyword evidence="2" id="KW-1185">Reference proteome</keyword>
<dbReference type="AlphaFoldDB" id="A0A1B9IVX7"/>
<accession>A0A1B9IVX7</accession>
<dbReference type="Proteomes" id="UP000092583">
    <property type="component" value="Unassembled WGS sequence"/>
</dbReference>
<sequence>MSSAQKGSTDKSATESDFELGKLHAVIDTAKAALERRDPRAEYYVSEDDLKKVLLGGGRSDIVTKYNLCGGETNDFQSTYDCVYPDSPYHDDEDSQWAVHFARACARASKSRKIAEGYIPDSLYYEPTKQQLIWKRPMNTEGRLSDIEAENAILKYLGSLPDADENMNCNIGFPDRFAIRYCEYAPEEEEYIYRISSVDVATTPHIVVPQEHTTDKEEVNVAYNRPISQAATRAINAHTDTDFSNFKVDANVDSIYKVYPEISRRLFRGAQAVGRALSAGTISLIDPAEGQSTFPATKSTVAMDNTADGITFHIKTDQGTTFDLNHSWLSLSEAAEEGKEECSYSQGEFAREDHELGLEKVKNAKL</sequence>
<protein>
    <submittedName>
        <fullName evidence="1">Uncharacterized protein</fullName>
    </submittedName>
</protein>
<organism evidence="1 2">
    <name type="scientific">Kwoniella mangroviensis CBS 10435</name>
    <dbReference type="NCBI Taxonomy" id="1331196"/>
    <lineage>
        <taxon>Eukaryota</taxon>
        <taxon>Fungi</taxon>
        <taxon>Dikarya</taxon>
        <taxon>Basidiomycota</taxon>
        <taxon>Agaricomycotina</taxon>
        <taxon>Tremellomycetes</taxon>
        <taxon>Tremellales</taxon>
        <taxon>Cryptococcaceae</taxon>
        <taxon>Kwoniella</taxon>
    </lineage>
</organism>
<dbReference type="EMBL" id="KI669460">
    <property type="protein sequence ID" value="OCF59682.1"/>
    <property type="molecule type" value="Genomic_DNA"/>
</dbReference>